<dbReference type="Pfam" id="PF01925">
    <property type="entry name" value="TauE"/>
    <property type="match status" value="1"/>
</dbReference>
<name>A0A934STU0_9BURK</name>
<comment type="subcellular location">
    <subcellularLocation>
        <location evidence="5">Cell membrane</location>
        <topology evidence="5">Multi-pass membrane protein</topology>
    </subcellularLocation>
    <subcellularLocation>
        <location evidence="1">Membrane</location>
        <topology evidence="1">Multi-pass membrane protein</topology>
    </subcellularLocation>
</comment>
<comment type="caution">
    <text evidence="6">The sequence shown here is derived from an EMBL/GenBank/DDBJ whole genome shotgun (WGS) entry which is preliminary data.</text>
</comment>
<feature type="transmembrane region" description="Helical" evidence="5">
    <location>
        <begin position="154"/>
        <end position="181"/>
    </location>
</feature>
<feature type="transmembrane region" description="Helical" evidence="5">
    <location>
        <begin position="53"/>
        <end position="70"/>
    </location>
</feature>
<feature type="transmembrane region" description="Helical" evidence="5">
    <location>
        <begin position="216"/>
        <end position="234"/>
    </location>
</feature>
<keyword evidence="2 5" id="KW-0812">Transmembrane</keyword>
<evidence type="ECO:0000256" key="1">
    <source>
        <dbReference type="ARBA" id="ARBA00004141"/>
    </source>
</evidence>
<keyword evidence="3 5" id="KW-1133">Transmembrane helix</keyword>
<keyword evidence="7" id="KW-1185">Reference proteome</keyword>
<reference evidence="6" key="1">
    <citation type="submission" date="2021-01" db="EMBL/GenBank/DDBJ databases">
        <title>Genome sequence of strain Noviherbaspirillum sp. DKR-6.</title>
        <authorList>
            <person name="Chaudhary D.K."/>
        </authorList>
    </citation>
    <scope>NUCLEOTIDE SEQUENCE</scope>
    <source>
        <strain evidence="6">DKR-6</strain>
    </source>
</reference>
<dbReference type="AlphaFoldDB" id="A0A934STU0"/>
<accession>A0A934STU0</accession>
<keyword evidence="4 5" id="KW-0472">Membrane</keyword>
<evidence type="ECO:0000313" key="6">
    <source>
        <dbReference type="EMBL" id="MBK4735081.1"/>
    </source>
</evidence>
<evidence type="ECO:0000256" key="5">
    <source>
        <dbReference type="RuleBase" id="RU363041"/>
    </source>
</evidence>
<protein>
    <recommendedName>
        <fullName evidence="5">Probable membrane transporter protein</fullName>
    </recommendedName>
</protein>
<proteinExistence type="inferred from homology"/>
<dbReference type="InterPro" id="IPR002781">
    <property type="entry name" value="TM_pro_TauE-like"/>
</dbReference>
<feature type="transmembrane region" description="Helical" evidence="5">
    <location>
        <begin position="246"/>
        <end position="263"/>
    </location>
</feature>
<feature type="transmembrane region" description="Helical" evidence="5">
    <location>
        <begin position="193"/>
        <end position="210"/>
    </location>
</feature>
<keyword evidence="5" id="KW-1003">Cell membrane</keyword>
<evidence type="ECO:0000256" key="4">
    <source>
        <dbReference type="ARBA" id="ARBA00023136"/>
    </source>
</evidence>
<comment type="similarity">
    <text evidence="5">Belongs to the 4-toluene sulfonate uptake permease (TSUP) (TC 2.A.102) family.</text>
</comment>
<dbReference type="RefSeq" id="WP_200591836.1">
    <property type="nucleotide sequence ID" value="NZ_JAEPBG010000003.1"/>
</dbReference>
<dbReference type="PANTHER" id="PTHR43701">
    <property type="entry name" value="MEMBRANE TRANSPORTER PROTEIN MJ0441-RELATED"/>
    <property type="match status" value="1"/>
</dbReference>
<feature type="transmembrane region" description="Helical" evidence="5">
    <location>
        <begin position="107"/>
        <end position="124"/>
    </location>
</feature>
<dbReference type="EMBL" id="JAEPBG010000003">
    <property type="protein sequence ID" value="MBK4735081.1"/>
    <property type="molecule type" value="Genomic_DNA"/>
</dbReference>
<evidence type="ECO:0000256" key="3">
    <source>
        <dbReference type="ARBA" id="ARBA00022989"/>
    </source>
</evidence>
<dbReference type="Proteomes" id="UP000622890">
    <property type="component" value="Unassembled WGS sequence"/>
</dbReference>
<organism evidence="6 7">
    <name type="scientific">Noviherbaspirillum pedocola</name>
    <dbReference type="NCBI Taxonomy" id="2801341"/>
    <lineage>
        <taxon>Bacteria</taxon>
        <taxon>Pseudomonadati</taxon>
        <taxon>Pseudomonadota</taxon>
        <taxon>Betaproteobacteria</taxon>
        <taxon>Burkholderiales</taxon>
        <taxon>Oxalobacteraceae</taxon>
        <taxon>Noviherbaspirillum</taxon>
    </lineage>
</organism>
<sequence>MSSPLLAPLAFLANFALGAGLGVAGGLLGIGGGLIAIPIISWLYGMDQHLAQGTALVMIVPNVLIGFWRYHQKHRIDLRSVAVMSLFSMLSTWIAARFATGMASAHLQLAFAAFLTVLALWFAWRLKAESAHEVTAGADGVAAARPTSARALPLIGIASGAMSGIFTVGGGLVVVPALVALFRMPQTRAQGMALALVVPGALIALATYAHAGHVDWSTGIALAAGGVVSVSRGVKLAHRFRPHSLRLLFCAVLLATAAMTLAGR</sequence>
<dbReference type="GO" id="GO:0005886">
    <property type="term" value="C:plasma membrane"/>
    <property type="evidence" value="ECO:0007669"/>
    <property type="project" value="UniProtKB-SubCell"/>
</dbReference>
<dbReference type="InterPro" id="IPR051598">
    <property type="entry name" value="TSUP/Inactive_protease-like"/>
</dbReference>
<evidence type="ECO:0000256" key="2">
    <source>
        <dbReference type="ARBA" id="ARBA00022692"/>
    </source>
</evidence>
<evidence type="ECO:0000313" key="7">
    <source>
        <dbReference type="Proteomes" id="UP000622890"/>
    </source>
</evidence>
<feature type="transmembrane region" description="Helical" evidence="5">
    <location>
        <begin position="76"/>
        <end position="95"/>
    </location>
</feature>
<gene>
    <name evidence="6" type="ORF">JJB74_10715</name>
</gene>
<dbReference type="PANTHER" id="PTHR43701:SF2">
    <property type="entry name" value="MEMBRANE TRANSPORTER PROTEIN YJNA-RELATED"/>
    <property type="match status" value="1"/>
</dbReference>